<keyword evidence="3 6" id="KW-0812">Transmembrane</keyword>
<organism evidence="8 9">
    <name type="scientific">Phreatobacter aquaticus</name>
    <dbReference type="NCBI Taxonomy" id="2570229"/>
    <lineage>
        <taxon>Bacteria</taxon>
        <taxon>Pseudomonadati</taxon>
        <taxon>Pseudomonadota</taxon>
        <taxon>Alphaproteobacteria</taxon>
        <taxon>Hyphomicrobiales</taxon>
        <taxon>Phreatobacteraceae</taxon>
        <taxon>Phreatobacter</taxon>
    </lineage>
</organism>
<dbReference type="InterPro" id="IPR016174">
    <property type="entry name" value="Di-haem_cyt_TM"/>
</dbReference>
<accession>A0A4D7QLQ2</accession>
<dbReference type="GO" id="GO:0009055">
    <property type="term" value="F:electron transfer activity"/>
    <property type="evidence" value="ECO:0007669"/>
    <property type="project" value="InterPro"/>
</dbReference>
<sequence>MTSQTLSGPDRVRAWDLPTRLFKWSLVLLVIMAPLAKNFGDVTLAWHKMNGYAILTLLLWRIMWGFSGSTTARFSTFLAWPWTAFGYGLDVLRGRPRRFLGHNPLGGSMVLLLLVFIGLQGLAGLFVSDDIIVEGPLYAYGSPALRRAAQAFHHAAFPMMLGLIAIHVLANLAYTFLKKEPLIQAMVTGDKPAAAYEDAAATEGGSPVLALALLALSIVVVWGGLYWAAGLSAFR</sequence>
<feature type="transmembrane region" description="Helical" evidence="6">
    <location>
        <begin position="155"/>
        <end position="177"/>
    </location>
</feature>
<evidence type="ECO:0000256" key="2">
    <source>
        <dbReference type="ARBA" id="ARBA00022475"/>
    </source>
</evidence>
<keyword evidence="5 6" id="KW-0472">Membrane</keyword>
<reference evidence="8 9" key="1">
    <citation type="submission" date="2019-04" db="EMBL/GenBank/DDBJ databases">
        <title>Phreatobacter aquaticus sp. nov.</title>
        <authorList>
            <person name="Choi A."/>
            <person name="Baek K."/>
        </authorList>
    </citation>
    <scope>NUCLEOTIDE SEQUENCE [LARGE SCALE GENOMIC DNA]</scope>
    <source>
        <strain evidence="8 9">NMCR1094</strain>
    </source>
</reference>
<name>A0A4D7QLQ2_9HYPH</name>
<evidence type="ECO:0000256" key="6">
    <source>
        <dbReference type="SAM" id="Phobius"/>
    </source>
</evidence>
<evidence type="ECO:0000313" key="9">
    <source>
        <dbReference type="Proteomes" id="UP000298588"/>
    </source>
</evidence>
<dbReference type="Pfam" id="PF01292">
    <property type="entry name" value="Ni_hydr_CYTB"/>
    <property type="match status" value="1"/>
</dbReference>
<evidence type="ECO:0000256" key="4">
    <source>
        <dbReference type="ARBA" id="ARBA00022989"/>
    </source>
</evidence>
<feature type="transmembrane region" description="Helical" evidence="6">
    <location>
        <begin position="208"/>
        <end position="229"/>
    </location>
</feature>
<dbReference type="PANTHER" id="PTHR30485:SF2">
    <property type="entry name" value="BLL0597 PROTEIN"/>
    <property type="match status" value="1"/>
</dbReference>
<dbReference type="GO" id="GO:0005886">
    <property type="term" value="C:plasma membrane"/>
    <property type="evidence" value="ECO:0007669"/>
    <property type="project" value="UniProtKB-SubCell"/>
</dbReference>
<comment type="subcellular location">
    <subcellularLocation>
        <location evidence="1">Cell membrane</location>
        <topology evidence="1">Multi-pass membrane protein</topology>
    </subcellularLocation>
</comment>
<keyword evidence="2" id="KW-1003">Cell membrane</keyword>
<keyword evidence="4 6" id="KW-1133">Transmembrane helix</keyword>
<dbReference type="InterPro" id="IPR051542">
    <property type="entry name" value="Hydrogenase_cytochrome"/>
</dbReference>
<feature type="domain" description="Cytochrome b561 bacterial/Ni-hydrogenase" evidence="7">
    <location>
        <begin position="15"/>
        <end position="189"/>
    </location>
</feature>
<gene>
    <name evidence="8" type="ORF">E8L99_21370</name>
</gene>
<dbReference type="Gene3D" id="1.20.950.20">
    <property type="entry name" value="Transmembrane di-heme cytochromes, Chain C"/>
    <property type="match status" value="1"/>
</dbReference>
<dbReference type="GO" id="GO:0020037">
    <property type="term" value="F:heme binding"/>
    <property type="evidence" value="ECO:0007669"/>
    <property type="project" value="TreeGrafter"/>
</dbReference>
<evidence type="ECO:0000256" key="5">
    <source>
        <dbReference type="ARBA" id="ARBA00023136"/>
    </source>
</evidence>
<dbReference type="AlphaFoldDB" id="A0A4D7QLQ2"/>
<feature type="transmembrane region" description="Helical" evidence="6">
    <location>
        <begin position="49"/>
        <end position="66"/>
    </location>
</feature>
<proteinExistence type="predicted"/>
<evidence type="ECO:0000256" key="1">
    <source>
        <dbReference type="ARBA" id="ARBA00004651"/>
    </source>
</evidence>
<evidence type="ECO:0000259" key="7">
    <source>
        <dbReference type="Pfam" id="PF01292"/>
    </source>
</evidence>
<dbReference type="PANTHER" id="PTHR30485">
    <property type="entry name" value="NI/FE-HYDROGENASE 1 B-TYPE CYTOCHROME SUBUNIT"/>
    <property type="match status" value="1"/>
</dbReference>
<dbReference type="SUPFAM" id="SSF81342">
    <property type="entry name" value="Transmembrane di-heme cytochromes"/>
    <property type="match status" value="1"/>
</dbReference>
<evidence type="ECO:0000313" key="8">
    <source>
        <dbReference type="EMBL" id="QCK88125.1"/>
    </source>
</evidence>
<dbReference type="RefSeq" id="WP_137101453.1">
    <property type="nucleotide sequence ID" value="NZ_CP039865.1"/>
</dbReference>
<feature type="transmembrane region" description="Helical" evidence="6">
    <location>
        <begin position="104"/>
        <end position="127"/>
    </location>
</feature>
<keyword evidence="9" id="KW-1185">Reference proteome</keyword>
<dbReference type="OrthoDB" id="196472at2"/>
<dbReference type="EMBL" id="CP039865">
    <property type="protein sequence ID" value="QCK88125.1"/>
    <property type="molecule type" value="Genomic_DNA"/>
</dbReference>
<dbReference type="Proteomes" id="UP000298588">
    <property type="component" value="Chromosome"/>
</dbReference>
<dbReference type="KEGG" id="paqt:E8L99_21370"/>
<feature type="transmembrane region" description="Helical" evidence="6">
    <location>
        <begin position="20"/>
        <end position="37"/>
    </location>
</feature>
<dbReference type="GO" id="GO:0022904">
    <property type="term" value="P:respiratory electron transport chain"/>
    <property type="evidence" value="ECO:0007669"/>
    <property type="project" value="InterPro"/>
</dbReference>
<evidence type="ECO:0000256" key="3">
    <source>
        <dbReference type="ARBA" id="ARBA00022692"/>
    </source>
</evidence>
<protein>
    <submittedName>
        <fullName evidence="8">Cytochrome B</fullName>
    </submittedName>
</protein>
<dbReference type="InterPro" id="IPR011577">
    <property type="entry name" value="Cyt_b561_bac/Ni-Hgenase"/>
</dbReference>